<gene>
    <name evidence="8" type="ORF">EV659_102259</name>
</gene>
<dbReference type="PANTHER" id="PTHR21427">
    <property type="entry name" value="UBIQUINONE BIOSYNTHESIS PROTEIN COQ9, MITOCHONDRIAL"/>
    <property type="match status" value="1"/>
</dbReference>
<keyword evidence="3" id="KW-0831">Ubiquinone biosynthesis</keyword>
<comment type="function">
    <text evidence="6">Membrane-associated protein that warps the membrane surface to access and bind aromatic isoprenes with high specificity, including ubiquinone (CoQ) isoprene intermediates and presents them directly to COQ7, therefore facilitating the COQ7-mediated hydroxylase step. Participates in the biosynthesis of coenzyme Q, also named ubiquinone, an essential lipid-soluble electron transporter for aerobic cellular respiration.</text>
</comment>
<dbReference type="InterPro" id="IPR013718">
    <property type="entry name" value="COQ9_C"/>
</dbReference>
<evidence type="ECO:0000259" key="7">
    <source>
        <dbReference type="Pfam" id="PF08511"/>
    </source>
</evidence>
<dbReference type="EMBL" id="SLXO01000002">
    <property type="protein sequence ID" value="TCP37851.1"/>
    <property type="molecule type" value="Genomic_DNA"/>
</dbReference>
<name>A0A4R2PUK7_RHOSA</name>
<feature type="domain" description="COQ9 C-terminal" evidence="7">
    <location>
        <begin position="132"/>
        <end position="200"/>
    </location>
</feature>
<evidence type="ECO:0000256" key="3">
    <source>
        <dbReference type="ARBA" id="ARBA00022688"/>
    </source>
</evidence>
<comment type="caution">
    <text evidence="8">The sequence shown here is derived from an EMBL/GenBank/DDBJ whole genome shotgun (WGS) entry which is preliminary data.</text>
</comment>
<evidence type="ECO:0000256" key="5">
    <source>
        <dbReference type="ARBA" id="ARBA00023121"/>
    </source>
</evidence>
<dbReference type="InParanoid" id="A0A4R2PUK7"/>
<keyword evidence="5" id="KW-0446">Lipid-binding</keyword>
<reference evidence="8 9" key="1">
    <citation type="submission" date="2019-03" db="EMBL/GenBank/DDBJ databases">
        <title>Genomic Encyclopedia of Type Strains, Phase IV (KMG-IV): sequencing the most valuable type-strain genomes for metagenomic binning, comparative biology and taxonomic classification.</title>
        <authorList>
            <person name="Goeker M."/>
        </authorList>
    </citation>
    <scope>NUCLEOTIDE SEQUENCE [LARGE SCALE GENOMIC DNA]</scope>
    <source>
        <strain evidence="8 9">DSM 2132</strain>
    </source>
</reference>
<dbReference type="Gene3D" id="1.10.357.10">
    <property type="entry name" value="Tetracycline Repressor, domain 2"/>
    <property type="match status" value="1"/>
</dbReference>
<evidence type="ECO:0000256" key="4">
    <source>
        <dbReference type="ARBA" id="ARBA00022946"/>
    </source>
</evidence>
<dbReference type="Proteomes" id="UP000295399">
    <property type="component" value="Unassembled WGS sequence"/>
</dbReference>
<dbReference type="GO" id="GO:0008289">
    <property type="term" value="F:lipid binding"/>
    <property type="evidence" value="ECO:0007669"/>
    <property type="project" value="UniProtKB-KW"/>
</dbReference>
<comment type="pathway">
    <text evidence="1">Cofactor biosynthesis; ubiquinone biosynthesis.</text>
</comment>
<keyword evidence="4" id="KW-0809">Transit peptide</keyword>
<evidence type="ECO:0000313" key="8">
    <source>
        <dbReference type="EMBL" id="TCP37851.1"/>
    </source>
</evidence>
<sequence length="230" mass="25903">MTATAQARPGDNSGDITPEERRGALLAAAMEHFAFDGWTMDSVYRGARDLGLDPALADLAFPEGLWDVVDFCLSETDRVMTEALTARGVDTMKVREKITTAVLVRLEHAQKHREAMRRLVGLLSQPVHASRMSRYTWRAADAMWRAAGDTSTDYNWYTKRTILSGVYASTVLVWMGDDTPDLDETRAFLARRIENVMQFEKTKAKVLSLDENRPSLTRFLGRLRYPGARA</sequence>
<proteinExistence type="inferred from homology"/>
<dbReference type="NCBIfam" id="TIGR02396">
    <property type="entry name" value="diverge_rpsU"/>
    <property type="match status" value="1"/>
</dbReference>
<accession>A0A4R2PUK7</accession>
<organism evidence="8 9">
    <name type="scientific">Rhodothalassium salexigens DSM 2132</name>
    <dbReference type="NCBI Taxonomy" id="1188247"/>
    <lineage>
        <taxon>Bacteria</taxon>
        <taxon>Pseudomonadati</taxon>
        <taxon>Pseudomonadota</taxon>
        <taxon>Alphaproteobacteria</taxon>
        <taxon>Rhodothalassiales</taxon>
        <taxon>Rhodothalassiaceae</taxon>
        <taxon>Rhodothalassium</taxon>
    </lineage>
</organism>
<evidence type="ECO:0000256" key="6">
    <source>
        <dbReference type="ARBA" id="ARBA00058104"/>
    </source>
</evidence>
<dbReference type="InterPro" id="IPR012762">
    <property type="entry name" value="Ubiq_biosynth_COQ9"/>
</dbReference>
<dbReference type="AlphaFoldDB" id="A0A4R2PUK7"/>
<protein>
    <submittedName>
        <fullName evidence="8">Ubiquinone biosynthesis protein COQ9</fullName>
    </submittedName>
</protein>
<dbReference type="OrthoDB" id="7201143at2"/>
<dbReference type="Pfam" id="PF08511">
    <property type="entry name" value="COQ9"/>
    <property type="match status" value="1"/>
</dbReference>
<evidence type="ECO:0000256" key="2">
    <source>
        <dbReference type="ARBA" id="ARBA00010766"/>
    </source>
</evidence>
<comment type="similarity">
    <text evidence="2">Belongs to the COQ9 family.</text>
</comment>
<keyword evidence="8" id="KW-0830">Ubiquinone</keyword>
<keyword evidence="9" id="KW-1185">Reference proteome</keyword>
<evidence type="ECO:0000313" key="9">
    <source>
        <dbReference type="Proteomes" id="UP000295399"/>
    </source>
</evidence>
<evidence type="ECO:0000256" key="1">
    <source>
        <dbReference type="ARBA" id="ARBA00004749"/>
    </source>
</evidence>
<dbReference type="PANTHER" id="PTHR21427:SF19">
    <property type="entry name" value="UBIQUINONE BIOSYNTHESIS PROTEIN COQ9, MITOCHONDRIAL"/>
    <property type="match status" value="1"/>
</dbReference>
<dbReference type="RefSeq" id="WP_132707507.1">
    <property type="nucleotide sequence ID" value="NZ_JACIGF010000002.1"/>
</dbReference>
<dbReference type="GO" id="GO:0006744">
    <property type="term" value="P:ubiquinone biosynthetic process"/>
    <property type="evidence" value="ECO:0007669"/>
    <property type="project" value="UniProtKB-KW"/>
</dbReference>